<dbReference type="SUPFAM" id="SSF53474">
    <property type="entry name" value="alpha/beta-Hydrolases"/>
    <property type="match status" value="1"/>
</dbReference>
<dbReference type="InterPro" id="IPR000073">
    <property type="entry name" value="AB_hydrolase_1"/>
</dbReference>
<feature type="domain" description="AB hydrolase-1" evidence="1">
    <location>
        <begin position="38"/>
        <end position="238"/>
    </location>
</feature>
<keyword evidence="3" id="KW-1185">Reference proteome</keyword>
<dbReference type="PRINTS" id="PR00412">
    <property type="entry name" value="EPOXHYDRLASE"/>
</dbReference>
<dbReference type="STRING" id="1664694.A0A0N1NX01"/>
<dbReference type="VEuPathDB" id="FungiDB:AB675_4394"/>
<dbReference type="Gene3D" id="3.40.50.1820">
    <property type="entry name" value="alpha/beta hydrolase"/>
    <property type="match status" value="1"/>
</dbReference>
<dbReference type="PANTHER" id="PTHR43798:SF33">
    <property type="entry name" value="HYDROLASE, PUTATIVE (AFU_ORTHOLOGUE AFUA_2G14860)-RELATED"/>
    <property type="match status" value="1"/>
</dbReference>
<dbReference type="RefSeq" id="XP_017996459.1">
    <property type="nucleotide sequence ID" value="XM_018144529.1"/>
</dbReference>
<evidence type="ECO:0000313" key="2">
    <source>
        <dbReference type="EMBL" id="KPI36496.1"/>
    </source>
</evidence>
<dbReference type="InterPro" id="IPR050266">
    <property type="entry name" value="AB_hydrolase_sf"/>
</dbReference>
<dbReference type="EMBL" id="LFJN01000030">
    <property type="protein sequence ID" value="KPI36496.1"/>
    <property type="molecule type" value="Genomic_DNA"/>
</dbReference>
<sequence length="331" mass="36764">MSKTTTTLPPLHTVLTPTLSIAYHDTNPDATSDTTSAPPIILLHGFPYTAHQYARTTAHLLNADPSLRIIIPYLRGYHPTRYLRPTTLRSGQQAVLAHDLLQFMDALSLENAILAGYDWGGRAACIVAALQPERVAGLVSCGGYAIQDVAKDAVAVPSSVSGASGSVEALRKLWYQFYFNTPQGETGLRENRGAICRFLWETWSPDWRFTEDEWAESLEVFEGAGEDFVRTVIHSYRVRYDNVPGDDDPTVQEWERKCAERPKVKVPTVNFMGKSDGVRAFEAEDKGRDMFTGWYERVDLDAVGHCPPAEAPKEFADGILKLLDVMLGRDG</sequence>
<comment type="caution">
    <text evidence="2">The sequence shown here is derived from an EMBL/GenBank/DDBJ whole genome shotgun (WGS) entry which is preliminary data.</text>
</comment>
<reference evidence="2 3" key="1">
    <citation type="submission" date="2015-06" db="EMBL/GenBank/DDBJ databases">
        <title>Draft genome of the ant-associated black yeast Phialophora attae CBS 131958.</title>
        <authorList>
            <person name="Moreno L.F."/>
            <person name="Stielow B.J."/>
            <person name="de Hoog S."/>
            <person name="Vicente V.A."/>
            <person name="Weiss V.A."/>
            <person name="de Vries M."/>
            <person name="Cruz L.M."/>
            <person name="Souza E.M."/>
        </authorList>
    </citation>
    <scope>NUCLEOTIDE SEQUENCE [LARGE SCALE GENOMIC DNA]</scope>
    <source>
        <strain evidence="2 3">CBS 131958</strain>
    </source>
</reference>
<dbReference type="GeneID" id="28736409"/>
<gene>
    <name evidence="2" type="ORF">AB675_4394</name>
</gene>
<evidence type="ECO:0000259" key="1">
    <source>
        <dbReference type="Pfam" id="PF00561"/>
    </source>
</evidence>
<dbReference type="GO" id="GO:0003824">
    <property type="term" value="F:catalytic activity"/>
    <property type="evidence" value="ECO:0007669"/>
    <property type="project" value="InterPro"/>
</dbReference>
<protein>
    <recommendedName>
        <fullName evidence="1">AB hydrolase-1 domain-containing protein</fullName>
    </recommendedName>
</protein>
<dbReference type="GO" id="GO:0016020">
    <property type="term" value="C:membrane"/>
    <property type="evidence" value="ECO:0007669"/>
    <property type="project" value="TreeGrafter"/>
</dbReference>
<dbReference type="InterPro" id="IPR029058">
    <property type="entry name" value="AB_hydrolase_fold"/>
</dbReference>
<name>A0A0N1NX01_9EURO</name>
<dbReference type="Pfam" id="PF00561">
    <property type="entry name" value="Abhydrolase_1"/>
    <property type="match status" value="1"/>
</dbReference>
<dbReference type="OrthoDB" id="408373at2759"/>
<dbReference type="AlphaFoldDB" id="A0A0N1NX01"/>
<accession>A0A0N1NX01</accession>
<dbReference type="Proteomes" id="UP000038010">
    <property type="component" value="Unassembled WGS sequence"/>
</dbReference>
<dbReference type="InterPro" id="IPR000639">
    <property type="entry name" value="Epox_hydrolase-like"/>
</dbReference>
<organism evidence="2 3">
    <name type="scientific">Cyphellophora attinorum</name>
    <dbReference type="NCBI Taxonomy" id="1664694"/>
    <lineage>
        <taxon>Eukaryota</taxon>
        <taxon>Fungi</taxon>
        <taxon>Dikarya</taxon>
        <taxon>Ascomycota</taxon>
        <taxon>Pezizomycotina</taxon>
        <taxon>Eurotiomycetes</taxon>
        <taxon>Chaetothyriomycetidae</taxon>
        <taxon>Chaetothyriales</taxon>
        <taxon>Cyphellophoraceae</taxon>
        <taxon>Cyphellophora</taxon>
    </lineage>
</organism>
<proteinExistence type="predicted"/>
<dbReference type="PANTHER" id="PTHR43798">
    <property type="entry name" value="MONOACYLGLYCEROL LIPASE"/>
    <property type="match status" value="1"/>
</dbReference>
<evidence type="ECO:0000313" key="3">
    <source>
        <dbReference type="Proteomes" id="UP000038010"/>
    </source>
</evidence>